<evidence type="ECO:0000256" key="1">
    <source>
        <dbReference type="SAM" id="MobiDB-lite"/>
    </source>
</evidence>
<feature type="domain" description="C2H2-type" evidence="2">
    <location>
        <begin position="2"/>
        <end position="30"/>
    </location>
</feature>
<name>A0A0N0BQE9_9EURY</name>
<protein>
    <recommendedName>
        <fullName evidence="2">C2H2-type domain-containing protein</fullName>
    </recommendedName>
</protein>
<reference evidence="3 4" key="1">
    <citation type="submission" date="2015-08" db="EMBL/GenBank/DDBJ databases">
        <title>Genomes of Isolates from Cabo Rojo, PR.</title>
        <authorList>
            <person name="Sanchez-Nieves R.L."/>
            <person name="Montalvo-Rodriguez R."/>
        </authorList>
    </citation>
    <scope>NUCLEOTIDE SEQUENCE [LARGE SCALE GENOMIC DNA]</scope>
    <source>
        <strain evidence="3 4">5</strain>
    </source>
</reference>
<evidence type="ECO:0000313" key="4">
    <source>
        <dbReference type="Proteomes" id="UP000037747"/>
    </source>
</evidence>
<organism evidence="3 4">
    <name type="scientific">Halorubrum tropicale</name>
    <dbReference type="NCBI Taxonomy" id="1765655"/>
    <lineage>
        <taxon>Archaea</taxon>
        <taxon>Methanobacteriati</taxon>
        <taxon>Methanobacteriota</taxon>
        <taxon>Stenosarchaea group</taxon>
        <taxon>Halobacteria</taxon>
        <taxon>Halobacteriales</taxon>
        <taxon>Haloferacaceae</taxon>
        <taxon>Halorubrum</taxon>
    </lineage>
</organism>
<dbReference type="STRING" id="1765655.AMR74_15375"/>
<sequence length="363" mass="41855">MTDCPYCERSFADESEIRKHLYEDHESDELGRIDTKRVEQYIDDHDLEESDDDATRAQQDTDEAVGMTAATNRQSDERWELHDVQALSTREITDKLAEHGIDTTEASFRDRAAAVDSAMVLADQWEDDHDVDTSGYDQDFIWMAAEVLWSRWAPDLPYRERIYDLVQDGRELREQDDDAEACEQWLSAWEVIVAVTPDDITTIEAADDYLPNVLSLEAFLRSLDNDLATLAADDPTYHERRLEFCREVCTQFPDAPDEFLLDFRHFVADSLTELGRVVKSRSEFETLIRDYPEDPWAYKKLADSYWREGADEPTAEELERAVKLYEQALNAEGSLEQPATVSDRIGDLERRLADVDTSEAQEK</sequence>
<dbReference type="PATRIC" id="fig|1705389.3.peg.43"/>
<dbReference type="RefSeq" id="WP_053772929.1">
    <property type="nucleotide sequence ID" value="NZ_LIST01000008.1"/>
</dbReference>
<dbReference type="OrthoDB" id="2572at2157"/>
<evidence type="ECO:0000313" key="3">
    <source>
        <dbReference type="EMBL" id="KOX95320.1"/>
    </source>
</evidence>
<dbReference type="PROSITE" id="PS50157">
    <property type="entry name" value="ZINC_FINGER_C2H2_2"/>
    <property type="match status" value="1"/>
</dbReference>
<evidence type="ECO:0000259" key="2">
    <source>
        <dbReference type="PROSITE" id="PS50157"/>
    </source>
</evidence>
<keyword evidence="4" id="KW-1185">Reference proteome</keyword>
<accession>A0A0N0BQE9</accession>
<dbReference type="PROSITE" id="PS00028">
    <property type="entry name" value="ZINC_FINGER_C2H2_1"/>
    <property type="match status" value="1"/>
</dbReference>
<proteinExistence type="predicted"/>
<dbReference type="Proteomes" id="UP000037747">
    <property type="component" value="Unassembled WGS sequence"/>
</dbReference>
<dbReference type="SUPFAM" id="SSF48452">
    <property type="entry name" value="TPR-like"/>
    <property type="match status" value="1"/>
</dbReference>
<dbReference type="InterPro" id="IPR013087">
    <property type="entry name" value="Znf_C2H2_type"/>
</dbReference>
<feature type="region of interest" description="Disordered" evidence="1">
    <location>
        <begin position="35"/>
        <end position="61"/>
    </location>
</feature>
<dbReference type="EMBL" id="LIST01000008">
    <property type="protein sequence ID" value="KOX95320.1"/>
    <property type="molecule type" value="Genomic_DNA"/>
</dbReference>
<feature type="compositionally biased region" description="Basic and acidic residues" evidence="1">
    <location>
        <begin position="35"/>
        <end position="44"/>
    </location>
</feature>
<dbReference type="InterPro" id="IPR011990">
    <property type="entry name" value="TPR-like_helical_dom_sf"/>
</dbReference>
<dbReference type="Gene3D" id="1.25.40.10">
    <property type="entry name" value="Tetratricopeptide repeat domain"/>
    <property type="match status" value="1"/>
</dbReference>
<comment type="caution">
    <text evidence="3">The sequence shown here is derived from an EMBL/GenBank/DDBJ whole genome shotgun (WGS) entry which is preliminary data.</text>
</comment>
<dbReference type="AlphaFoldDB" id="A0A0N0BQE9"/>
<gene>
    <name evidence="3" type="ORF">AMR74_15375</name>
</gene>